<keyword evidence="17" id="KW-1185">Reference proteome</keyword>
<keyword evidence="9 13" id="KW-0798">TonB box</keyword>
<dbReference type="InterPro" id="IPR037066">
    <property type="entry name" value="Plug_dom_sf"/>
</dbReference>
<dbReference type="EMBL" id="LIYD01000005">
    <property type="protein sequence ID" value="KOS06643.1"/>
    <property type="molecule type" value="Genomic_DNA"/>
</dbReference>
<dbReference type="PATRIC" id="fig|1202724.3.peg.2449"/>
<feature type="domain" description="TonB-dependent receptor-like beta-barrel" evidence="14">
    <location>
        <begin position="278"/>
        <end position="690"/>
    </location>
</feature>
<dbReference type="GO" id="GO:0009279">
    <property type="term" value="C:cell outer membrane"/>
    <property type="evidence" value="ECO:0007669"/>
    <property type="project" value="UniProtKB-SubCell"/>
</dbReference>
<keyword evidence="2 12" id="KW-0813">Transport</keyword>
<comment type="similarity">
    <text evidence="12 13">Belongs to the TonB-dependent receptor family.</text>
</comment>
<proteinExistence type="inferred from homology"/>
<evidence type="ECO:0000256" key="8">
    <source>
        <dbReference type="ARBA" id="ARBA00023065"/>
    </source>
</evidence>
<keyword evidence="7" id="KW-0408">Iron</keyword>
<dbReference type="Pfam" id="PF00593">
    <property type="entry name" value="TonB_dep_Rec_b-barrel"/>
    <property type="match status" value="1"/>
</dbReference>
<evidence type="ECO:0000256" key="13">
    <source>
        <dbReference type="RuleBase" id="RU003357"/>
    </source>
</evidence>
<evidence type="ECO:0000256" key="3">
    <source>
        <dbReference type="ARBA" id="ARBA00022452"/>
    </source>
</evidence>
<keyword evidence="6" id="KW-0732">Signal</keyword>
<dbReference type="PROSITE" id="PS52016">
    <property type="entry name" value="TONB_DEPENDENT_REC_3"/>
    <property type="match status" value="1"/>
</dbReference>
<dbReference type="Proteomes" id="UP000037755">
    <property type="component" value="Unassembled WGS sequence"/>
</dbReference>
<dbReference type="Gene3D" id="2.170.130.10">
    <property type="entry name" value="TonB-dependent receptor, plug domain"/>
    <property type="match status" value="1"/>
</dbReference>
<dbReference type="RefSeq" id="WP_054408247.1">
    <property type="nucleotide sequence ID" value="NZ_FOYA01000016.1"/>
</dbReference>
<name>A0A0M8M9X7_9FLAO</name>
<feature type="domain" description="TonB-dependent receptor plug" evidence="15">
    <location>
        <begin position="63"/>
        <end position="170"/>
    </location>
</feature>
<evidence type="ECO:0000313" key="17">
    <source>
        <dbReference type="Proteomes" id="UP000037755"/>
    </source>
</evidence>
<dbReference type="GO" id="GO:0015344">
    <property type="term" value="F:siderophore uptake transmembrane transporter activity"/>
    <property type="evidence" value="ECO:0007669"/>
    <property type="project" value="TreeGrafter"/>
</dbReference>
<keyword evidence="8" id="KW-0406">Ion transport</keyword>
<evidence type="ECO:0000256" key="9">
    <source>
        <dbReference type="ARBA" id="ARBA00023077"/>
    </source>
</evidence>
<evidence type="ECO:0000256" key="6">
    <source>
        <dbReference type="ARBA" id="ARBA00022729"/>
    </source>
</evidence>
<keyword evidence="10 12" id="KW-0472">Membrane</keyword>
<evidence type="ECO:0000256" key="10">
    <source>
        <dbReference type="ARBA" id="ARBA00023136"/>
    </source>
</evidence>
<accession>A0A0M8M9X7</accession>
<evidence type="ECO:0000256" key="5">
    <source>
        <dbReference type="ARBA" id="ARBA00022692"/>
    </source>
</evidence>
<reference evidence="16 17" key="1">
    <citation type="submission" date="2015-08" db="EMBL/GenBank/DDBJ databases">
        <title>Whole genome sequence of Flavobacterium akiainvivens IK-1T, from decaying Wikstroemia oahuensis, an endemic Hawaiian shrub.</title>
        <authorList>
            <person name="Wan X."/>
            <person name="Hou S."/>
            <person name="Saito J."/>
            <person name="Donachie S."/>
        </authorList>
    </citation>
    <scope>NUCLEOTIDE SEQUENCE [LARGE SCALE GENOMIC DNA]</scope>
    <source>
        <strain evidence="16 17">IK-1</strain>
    </source>
</reference>
<protein>
    <submittedName>
        <fullName evidence="16">TonB-dependent receptor</fullName>
    </submittedName>
</protein>
<keyword evidence="11 12" id="KW-0998">Cell outer membrane</keyword>
<dbReference type="PANTHER" id="PTHR32552">
    <property type="entry name" value="FERRICHROME IRON RECEPTOR-RELATED"/>
    <property type="match status" value="1"/>
</dbReference>
<sequence>MKILFEKATELLSRLATEPQSRKIVLAAATLTSVGAFAQQPVQQDTITQLDEVLVQSVRATGNTPVTFSNVSKEELAPRNLGQDIPSLLNYLPSVVTTTDAGNGIGYSGIRVRGADASRVNVTINGIPYNDAESQGTFWVNMPDFASSAQNIQLQRGVGTSTNGAGAFGASLNVLTDTYKHKAEGEISNSFGSFNSRKHTVKFSSGLMNDRFELAGRLSNIESDGYIDRATSSLKSFFLQGTYAGNTTLIKALVFGGSERTYQAWNGIDAATMAENRRFNYSGMYTDANGETRFYNNETDNYWQDHYQLHWSERINDNWSTNVALHYTKGKGYYENYRDNDTYADYGLANVVVNGVTITEEDLITRKWLDNDFYGTTFSANYKNEGLNVIVGGAWNKYEGAHFGEVIWARYSANLQPDDHYYDDDAVKTDFNVYAKANYNITNALGIYADLQYRTVNYTADGVLADPVDDTFNFVNPKAGLTYALGTNNTLYFSYARGNKEPRRNDYENGSSKPESLNDFELGWRYNTGKTAINVNGYYMRYKDQLVLTGQLDDVGAPIYTNSGDSFRLGLEADATIALTESFVLRPNIAVSANKNVDFFVEGEAGPQNLGDTEIAFSPSVIGANQLIFHKNGWFAMLATKYVGEQFMDNLETAGAKLKAYTTTDINVAYTFKPKAVFTEVTLSGLVNNIFDEEYSSNGFYYEGAYYYPQAGVNFLAGLTLKF</sequence>
<evidence type="ECO:0000256" key="12">
    <source>
        <dbReference type="PROSITE-ProRule" id="PRU01360"/>
    </source>
</evidence>
<dbReference type="InterPro" id="IPR039426">
    <property type="entry name" value="TonB-dep_rcpt-like"/>
</dbReference>
<evidence type="ECO:0000256" key="11">
    <source>
        <dbReference type="ARBA" id="ARBA00023237"/>
    </source>
</evidence>
<dbReference type="STRING" id="1202724.AM493_11820"/>
<evidence type="ECO:0000256" key="7">
    <source>
        <dbReference type="ARBA" id="ARBA00023004"/>
    </source>
</evidence>
<dbReference type="InterPro" id="IPR036942">
    <property type="entry name" value="Beta-barrel_TonB_sf"/>
</dbReference>
<dbReference type="InterPro" id="IPR012910">
    <property type="entry name" value="Plug_dom"/>
</dbReference>
<comment type="subcellular location">
    <subcellularLocation>
        <location evidence="1 12">Cell outer membrane</location>
        <topology evidence="1 12">Multi-pass membrane protein</topology>
    </subcellularLocation>
</comment>
<keyword evidence="4" id="KW-0410">Iron transport</keyword>
<organism evidence="16 17">
    <name type="scientific">Flavobacterium akiainvivens</name>
    <dbReference type="NCBI Taxonomy" id="1202724"/>
    <lineage>
        <taxon>Bacteria</taxon>
        <taxon>Pseudomonadati</taxon>
        <taxon>Bacteroidota</taxon>
        <taxon>Flavobacteriia</taxon>
        <taxon>Flavobacteriales</taxon>
        <taxon>Flavobacteriaceae</taxon>
        <taxon>Flavobacterium</taxon>
    </lineage>
</organism>
<gene>
    <name evidence="16" type="ORF">AM493_11820</name>
</gene>
<dbReference type="Gene3D" id="2.40.170.20">
    <property type="entry name" value="TonB-dependent receptor, beta-barrel domain"/>
    <property type="match status" value="1"/>
</dbReference>
<evidence type="ECO:0000259" key="14">
    <source>
        <dbReference type="Pfam" id="PF00593"/>
    </source>
</evidence>
<evidence type="ECO:0000313" key="16">
    <source>
        <dbReference type="EMBL" id="KOS06643.1"/>
    </source>
</evidence>
<dbReference type="Pfam" id="PF07715">
    <property type="entry name" value="Plug"/>
    <property type="match status" value="1"/>
</dbReference>
<dbReference type="OrthoDB" id="9761152at2"/>
<dbReference type="InterPro" id="IPR000531">
    <property type="entry name" value="Beta-barrel_TonB"/>
</dbReference>
<evidence type="ECO:0000256" key="2">
    <source>
        <dbReference type="ARBA" id="ARBA00022448"/>
    </source>
</evidence>
<keyword evidence="3 12" id="KW-1134">Transmembrane beta strand</keyword>
<evidence type="ECO:0000256" key="1">
    <source>
        <dbReference type="ARBA" id="ARBA00004571"/>
    </source>
</evidence>
<dbReference type="AlphaFoldDB" id="A0A0M8M9X7"/>
<dbReference type="SUPFAM" id="SSF56935">
    <property type="entry name" value="Porins"/>
    <property type="match status" value="1"/>
</dbReference>
<keyword evidence="16" id="KW-0675">Receptor</keyword>
<keyword evidence="5 12" id="KW-0812">Transmembrane</keyword>
<comment type="caution">
    <text evidence="16">The sequence shown here is derived from an EMBL/GenBank/DDBJ whole genome shotgun (WGS) entry which is preliminary data.</text>
</comment>
<evidence type="ECO:0000259" key="15">
    <source>
        <dbReference type="Pfam" id="PF07715"/>
    </source>
</evidence>
<dbReference type="PANTHER" id="PTHR32552:SF68">
    <property type="entry name" value="FERRICHROME OUTER MEMBRANE TRANSPORTER_PHAGE RECEPTOR"/>
    <property type="match status" value="1"/>
</dbReference>
<evidence type="ECO:0000256" key="4">
    <source>
        <dbReference type="ARBA" id="ARBA00022496"/>
    </source>
</evidence>